<keyword evidence="3" id="KW-1185">Reference proteome</keyword>
<feature type="region of interest" description="Disordered" evidence="1">
    <location>
        <begin position="69"/>
        <end position="115"/>
    </location>
</feature>
<feature type="compositionally biased region" description="Acidic residues" evidence="1">
    <location>
        <begin position="94"/>
        <end position="115"/>
    </location>
</feature>
<comment type="caution">
    <text evidence="2">The sequence shown here is derived from an EMBL/GenBank/DDBJ whole genome shotgun (WGS) entry which is preliminary data.</text>
</comment>
<dbReference type="EMBL" id="BAAATR010000005">
    <property type="protein sequence ID" value="GAA2237298.1"/>
    <property type="molecule type" value="Genomic_DNA"/>
</dbReference>
<accession>A0ABP5QMK0</accession>
<evidence type="ECO:0000313" key="3">
    <source>
        <dbReference type="Proteomes" id="UP001500305"/>
    </source>
</evidence>
<protein>
    <submittedName>
        <fullName evidence="2">Uncharacterized protein</fullName>
    </submittedName>
</protein>
<name>A0ABP5QMK0_9ACTN</name>
<reference evidence="3" key="1">
    <citation type="journal article" date="2019" name="Int. J. Syst. Evol. Microbiol.">
        <title>The Global Catalogue of Microorganisms (GCM) 10K type strain sequencing project: providing services to taxonomists for standard genome sequencing and annotation.</title>
        <authorList>
            <consortium name="The Broad Institute Genomics Platform"/>
            <consortium name="The Broad Institute Genome Sequencing Center for Infectious Disease"/>
            <person name="Wu L."/>
            <person name="Ma J."/>
        </authorList>
    </citation>
    <scope>NUCLEOTIDE SEQUENCE [LARGE SCALE GENOMIC DNA]</scope>
    <source>
        <strain evidence="3">JCM 7356</strain>
    </source>
</reference>
<organism evidence="2 3">
    <name type="scientific">Kitasatospora cystarginea</name>
    <dbReference type="NCBI Taxonomy" id="58350"/>
    <lineage>
        <taxon>Bacteria</taxon>
        <taxon>Bacillati</taxon>
        <taxon>Actinomycetota</taxon>
        <taxon>Actinomycetes</taxon>
        <taxon>Kitasatosporales</taxon>
        <taxon>Streptomycetaceae</taxon>
        <taxon>Kitasatospora</taxon>
    </lineage>
</organism>
<dbReference type="Proteomes" id="UP001500305">
    <property type="component" value="Unassembled WGS sequence"/>
</dbReference>
<evidence type="ECO:0000313" key="2">
    <source>
        <dbReference type="EMBL" id="GAA2237298.1"/>
    </source>
</evidence>
<dbReference type="RefSeq" id="WP_344635698.1">
    <property type="nucleotide sequence ID" value="NZ_BAAATR010000005.1"/>
</dbReference>
<sequence>MDRMVRVGLAVVAIVGLFGTVAPAALARQETAQAAGQAAGQETAQAAGQRQVAVQRDCLPGGTEDKCLWDGDPAGDGFDDEQACRSATDSYQEQSDDSGDGYEYECEDVSGNDRW</sequence>
<gene>
    <name evidence="2" type="ORF">GCM10010430_17870</name>
</gene>
<evidence type="ECO:0000256" key="1">
    <source>
        <dbReference type="SAM" id="MobiDB-lite"/>
    </source>
</evidence>
<proteinExistence type="predicted"/>